<accession>A0A9D6V496</accession>
<reference evidence="1" key="1">
    <citation type="submission" date="2020-07" db="EMBL/GenBank/DDBJ databases">
        <title>Huge and variable diversity of episymbiotic CPR bacteria and DPANN archaea in groundwater ecosystems.</title>
        <authorList>
            <person name="He C.Y."/>
            <person name="Keren R."/>
            <person name="Whittaker M."/>
            <person name="Farag I.F."/>
            <person name="Doudna J."/>
            <person name="Cate J.H.D."/>
            <person name="Banfield J.F."/>
        </authorList>
    </citation>
    <scope>NUCLEOTIDE SEQUENCE</scope>
    <source>
        <strain evidence="1">NC_groundwater_1664_Pr3_B-0.1um_52_9</strain>
    </source>
</reference>
<dbReference type="EMBL" id="JACRDE010000452">
    <property type="protein sequence ID" value="MBI5251252.1"/>
    <property type="molecule type" value="Genomic_DNA"/>
</dbReference>
<gene>
    <name evidence="1" type="ORF">HY912_17325</name>
</gene>
<comment type="caution">
    <text evidence="1">The sequence shown here is derived from an EMBL/GenBank/DDBJ whole genome shotgun (WGS) entry which is preliminary data.</text>
</comment>
<name>A0A9D6V496_9BACT</name>
<proteinExistence type="predicted"/>
<dbReference type="AlphaFoldDB" id="A0A9D6V496"/>
<sequence length="146" mass="16935">MKTSLPREEHPNGECNERFLEFVRLFAGMNANEGLFPRECRVCGTTFRNVAEYCYATYPKGHCFEDCRDLAQSDPFMMLYRHCKCGNTLVLRITEKIFPDLDAFWQMLHHEAEDSARPLKEVIAEFSDKCDCYLLNLKDSCGGEKD</sequence>
<organism evidence="1 2">
    <name type="scientific">Desulfomonile tiedjei</name>
    <dbReference type="NCBI Taxonomy" id="2358"/>
    <lineage>
        <taxon>Bacteria</taxon>
        <taxon>Pseudomonadati</taxon>
        <taxon>Thermodesulfobacteriota</taxon>
        <taxon>Desulfomonilia</taxon>
        <taxon>Desulfomonilales</taxon>
        <taxon>Desulfomonilaceae</taxon>
        <taxon>Desulfomonile</taxon>
    </lineage>
</organism>
<evidence type="ECO:0000313" key="1">
    <source>
        <dbReference type="EMBL" id="MBI5251252.1"/>
    </source>
</evidence>
<protein>
    <submittedName>
        <fullName evidence="1">Uncharacterized protein</fullName>
    </submittedName>
</protein>
<dbReference type="Proteomes" id="UP000807825">
    <property type="component" value="Unassembled WGS sequence"/>
</dbReference>
<evidence type="ECO:0000313" key="2">
    <source>
        <dbReference type="Proteomes" id="UP000807825"/>
    </source>
</evidence>